<evidence type="ECO:0000256" key="3">
    <source>
        <dbReference type="ARBA" id="ARBA00022527"/>
    </source>
</evidence>
<evidence type="ECO:0000256" key="14">
    <source>
        <dbReference type="ARBA" id="ARBA00023136"/>
    </source>
</evidence>
<dbReference type="GO" id="GO:0016020">
    <property type="term" value="C:membrane"/>
    <property type="evidence" value="ECO:0007669"/>
    <property type="project" value="UniProtKB-SubCell"/>
</dbReference>
<gene>
    <name evidence="24" type="ORF">TEA_014545</name>
</gene>
<evidence type="ECO:0000313" key="24">
    <source>
        <dbReference type="EMBL" id="THG12922.1"/>
    </source>
</evidence>
<protein>
    <recommendedName>
        <fullName evidence="2">non-specific serine/threonine protein kinase</fullName>
        <ecNumber evidence="2">2.7.11.1</ecNumber>
    </recommendedName>
</protein>
<feature type="domain" description="Protein kinase" evidence="23">
    <location>
        <begin position="345"/>
        <end position="627"/>
    </location>
</feature>
<evidence type="ECO:0000256" key="1">
    <source>
        <dbReference type="ARBA" id="ARBA00004479"/>
    </source>
</evidence>
<dbReference type="EC" id="2.7.11.1" evidence="2"/>
<evidence type="ECO:0000256" key="20">
    <source>
        <dbReference type="SAM" id="MobiDB-lite"/>
    </source>
</evidence>
<evidence type="ECO:0000256" key="13">
    <source>
        <dbReference type="ARBA" id="ARBA00022989"/>
    </source>
</evidence>
<feature type="region of interest" description="Disordered" evidence="20">
    <location>
        <begin position="650"/>
        <end position="670"/>
    </location>
</feature>
<dbReference type="CDD" id="cd14066">
    <property type="entry name" value="STKc_IRAK"/>
    <property type="match status" value="1"/>
</dbReference>
<organism evidence="24 25">
    <name type="scientific">Camellia sinensis var. sinensis</name>
    <name type="common">China tea</name>
    <dbReference type="NCBI Taxonomy" id="542762"/>
    <lineage>
        <taxon>Eukaryota</taxon>
        <taxon>Viridiplantae</taxon>
        <taxon>Streptophyta</taxon>
        <taxon>Embryophyta</taxon>
        <taxon>Tracheophyta</taxon>
        <taxon>Spermatophyta</taxon>
        <taxon>Magnoliopsida</taxon>
        <taxon>eudicotyledons</taxon>
        <taxon>Gunneridae</taxon>
        <taxon>Pentapetalae</taxon>
        <taxon>asterids</taxon>
        <taxon>Ericales</taxon>
        <taxon>Theaceae</taxon>
        <taxon>Camellia</taxon>
    </lineage>
</organism>
<evidence type="ECO:0000256" key="16">
    <source>
        <dbReference type="ARBA" id="ARBA00023180"/>
    </source>
</evidence>
<evidence type="ECO:0000256" key="2">
    <source>
        <dbReference type="ARBA" id="ARBA00012513"/>
    </source>
</evidence>
<keyword evidence="16" id="KW-0325">Glycoprotein</keyword>
<dbReference type="Proteomes" id="UP000306102">
    <property type="component" value="Unassembled WGS sequence"/>
</dbReference>
<keyword evidence="3" id="KW-0723">Serine/threonine-protein kinase</keyword>
<name>A0A4S4E9W0_CAMSN</name>
<dbReference type="GO" id="GO:0005524">
    <property type="term" value="F:ATP binding"/>
    <property type="evidence" value="ECO:0007669"/>
    <property type="project" value="UniProtKB-UniRule"/>
</dbReference>
<evidence type="ECO:0000256" key="5">
    <source>
        <dbReference type="ARBA" id="ARBA00022614"/>
    </source>
</evidence>
<keyword evidence="12 19" id="KW-0067">ATP-binding</keyword>
<keyword evidence="8 22" id="KW-0732">Signal</keyword>
<evidence type="ECO:0000256" key="15">
    <source>
        <dbReference type="ARBA" id="ARBA00023170"/>
    </source>
</evidence>
<keyword evidence="6" id="KW-0808">Transferase</keyword>
<evidence type="ECO:0000256" key="17">
    <source>
        <dbReference type="ARBA" id="ARBA00047899"/>
    </source>
</evidence>
<feature type="chain" id="PRO_5020199065" description="non-specific serine/threonine protein kinase" evidence="22">
    <location>
        <begin position="19"/>
        <end position="689"/>
    </location>
</feature>
<feature type="binding site" evidence="19">
    <location>
        <position position="373"/>
    </location>
    <ligand>
        <name>ATP</name>
        <dbReference type="ChEBI" id="CHEBI:30616"/>
    </ligand>
</feature>
<dbReference type="InterPro" id="IPR021720">
    <property type="entry name" value="Malectin_dom"/>
</dbReference>
<accession>A0A4S4E9W0</accession>
<dbReference type="InterPro" id="IPR000719">
    <property type="entry name" value="Prot_kinase_dom"/>
</dbReference>
<dbReference type="Gene3D" id="1.10.510.10">
    <property type="entry name" value="Transferase(Phosphotransferase) domain 1"/>
    <property type="match status" value="1"/>
</dbReference>
<dbReference type="SUPFAM" id="SSF56112">
    <property type="entry name" value="Protein kinase-like (PK-like)"/>
    <property type="match status" value="1"/>
</dbReference>
<dbReference type="PROSITE" id="PS50011">
    <property type="entry name" value="PROTEIN_KINASE_DOM"/>
    <property type="match status" value="1"/>
</dbReference>
<evidence type="ECO:0000256" key="6">
    <source>
        <dbReference type="ARBA" id="ARBA00022679"/>
    </source>
</evidence>
<evidence type="ECO:0000256" key="4">
    <source>
        <dbReference type="ARBA" id="ARBA00022553"/>
    </source>
</evidence>
<dbReference type="PANTHER" id="PTHR48006:SF68">
    <property type="entry name" value="PROTEIN KINASE DOMAIN-CONTAINING PROTEIN"/>
    <property type="match status" value="1"/>
</dbReference>
<keyword evidence="10 19" id="KW-0547">Nucleotide-binding</keyword>
<feature type="transmembrane region" description="Helical" evidence="21">
    <location>
        <begin position="238"/>
        <end position="262"/>
    </location>
</feature>
<dbReference type="Gene3D" id="3.30.200.20">
    <property type="entry name" value="Phosphorylase Kinase, domain 1"/>
    <property type="match status" value="1"/>
</dbReference>
<comment type="caution">
    <text evidence="24">The sequence shown here is derived from an EMBL/GenBank/DDBJ whole genome shotgun (WGS) entry which is preliminary data.</text>
</comment>
<keyword evidence="11" id="KW-0418">Kinase</keyword>
<dbReference type="EMBL" id="SDRB02006184">
    <property type="protein sequence ID" value="THG12922.1"/>
    <property type="molecule type" value="Genomic_DNA"/>
</dbReference>
<sequence>MYFEKIAMFLFLFGGSKVHPCLKKNYPCSAMGNQYYSLHINCGGKEAIFNNSKYEADLEVRGASMFYSGQNWAFSSTGNFMDNDLEADVYIDANTSTLHNVSATDSELYKTARVSPLSLTYYGLCLGNGNYTVRLHFAEIVYTNDQTFDSLGKRIFDVYIQGKLVLKDFNIENEAGGPGNPIVKNFTAEVTSHTLKIHFYWAGKGTTGIPQRGVYGPLISAISVDPNFKPPSEHGKKIYVRVVAGAVVGAVFIVFLVLIILWRKGWLGGKISADKDRTMLCPVKSRHEDRREDGLLRGENPLRPCLLCIFENLRISLRRTTSHSTSLLQTGLFTLRQIKAATMNFDAANRIGEGGFGSVYKGLLSDGTVIAVKQLSAKSKQGNKEFVNEIGMISGLQHPNLVKLYGCCVEGNQLILIYEYMENNCLSRALFGRDAICKLKLDWPTRQKICLGIARGLAYLHEESRLKIVHRDIKTSNVLLDKEFNAKISDFGLAKLYEDDNTHISTRVAGTIGYMAPEYAMRGYLTNKADVYSFGVVALEIVSGKSNTNYRPKEEFVYLLDWAYVLQERGSLLELVDPELGSEYSSEEAMVMLNVALLCTNASPTLRPTMSQVVSMLEGRTAVQDLLSDPGFSAINPKFKAIRNHFWQNPSQTQSMSTDGPYSDDGSLSNIDKEENNILLRVNSVISDK</sequence>
<keyword evidence="13 21" id="KW-1133">Transmembrane helix</keyword>
<evidence type="ECO:0000256" key="9">
    <source>
        <dbReference type="ARBA" id="ARBA00022737"/>
    </source>
</evidence>
<dbReference type="FunFam" id="2.60.120.430:FF:000004">
    <property type="entry name" value="Putative leucine-rich repeat receptor-like serine/threonine-protein kinase"/>
    <property type="match status" value="1"/>
</dbReference>
<dbReference type="FunFam" id="1.10.510.10:FF:000044">
    <property type="entry name" value="Putative LRR receptor-like serine/threonine-protein kinase"/>
    <property type="match status" value="1"/>
</dbReference>
<keyword evidence="7 21" id="KW-0812">Transmembrane</keyword>
<evidence type="ECO:0000256" key="8">
    <source>
        <dbReference type="ARBA" id="ARBA00022729"/>
    </source>
</evidence>
<comment type="subcellular location">
    <subcellularLocation>
        <location evidence="1">Membrane</location>
        <topology evidence="1">Single-pass type I membrane protein</topology>
    </subcellularLocation>
</comment>
<evidence type="ECO:0000256" key="11">
    <source>
        <dbReference type="ARBA" id="ARBA00022777"/>
    </source>
</evidence>
<proteinExistence type="predicted"/>
<dbReference type="PANTHER" id="PTHR48006">
    <property type="entry name" value="LEUCINE-RICH REPEAT-CONTAINING PROTEIN DDB_G0281931-RELATED"/>
    <property type="match status" value="1"/>
</dbReference>
<feature type="signal peptide" evidence="22">
    <location>
        <begin position="1"/>
        <end position="18"/>
    </location>
</feature>
<evidence type="ECO:0000256" key="18">
    <source>
        <dbReference type="ARBA" id="ARBA00048679"/>
    </source>
</evidence>
<evidence type="ECO:0000256" key="12">
    <source>
        <dbReference type="ARBA" id="ARBA00022840"/>
    </source>
</evidence>
<dbReference type="Gene3D" id="2.60.120.430">
    <property type="entry name" value="Galactose-binding lectin"/>
    <property type="match status" value="1"/>
</dbReference>
<keyword evidence="4" id="KW-0597">Phosphoprotein</keyword>
<dbReference type="PROSITE" id="PS00107">
    <property type="entry name" value="PROTEIN_KINASE_ATP"/>
    <property type="match status" value="1"/>
</dbReference>
<evidence type="ECO:0000313" key="25">
    <source>
        <dbReference type="Proteomes" id="UP000306102"/>
    </source>
</evidence>
<dbReference type="InterPro" id="IPR011009">
    <property type="entry name" value="Kinase-like_dom_sf"/>
</dbReference>
<dbReference type="Pfam" id="PF07714">
    <property type="entry name" value="PK_Tyr_Ser-Thr"/>
    <property type="match status" value="1"/>
</dbReference>
<dbReference type="InterPro" id="IPR051824">
    <property type="entry name" value="LRR_Rcpt-Like_S/T_Kinase"/>
</dbReference>
<keyword evidence="5" id="KW-0433">Leucine-rich repeat</keyword>
<dbReference type="AlphaFoldDB" id="A0A4S4E9W0"/>
<dbReference type="InterPro" id="IPR008271">
    <property type="entry name" value="Ser/Thr_kinase_AS"/>
</dbReference>
<evidence type="ECO:0000256" key="22">
    <source>
        <dbReference type="SAM" id="SignalP"/>
    </source>
</evidence>
<comment type="catalytic activity">
    <reaction evidence="18">
        <text>L-seryl-[protein] + ATP = O-phospho-L-seryl-[protein] + ADP + H(+)</text>
        <dbReference type="Rhea" id="RHEA:17989"/>
        <dbReference type="Rhea" id="RHEA-COMP:9863"/>
        <dbReference type="Rhea" id="RHEA-COMP:11604"/>
        <dbReference type="ChEBI" id="CHEBI:15378"/>
        <dbReference type="ChEBI" id="CHEBI:29999"/>
        <dbReference type="ChEBI" id="CHEBI:30616"/>
        <dbReference type="ChEBI" id="CHEBI:83421"/>
        <dbReference type="ChEBI" id="CHEBI:456216"/>
        <dbReference type="EC" id="2.7.11.1"/>
    </reaction>
</comment>
<dbReference type="PROSITE" id="PS00108">
    <property type="entry name" value="PROTEIN_KINASE_ST"/>
    <property type="match status" value="1"/>
</dbReference>
<dbReference type="Pfam" id="PF11721">
    <property type="entry name" value="Malectin"/>
    <property type="match status" value="1"/>
</dbReference>
<evidence type="ECO:0000256" key="10">
    <source>
        <dbReference type="ARBA" id="ARBA00022741"/>
    </source>
</evidence>
<dbReference type="InterPro" id="IPR001245">
    <property type="entry name" value="Ser-Thr/Tyr_kinase_cat_dom"/>
</dbReference>
<dbReference type="SMART" id="SM00220">
    <property type="entry name" value="S_TKc"/>
    <property type="match status" value="1"/>
</dbReference>
<evidence type="ECO:0000259" key="23">
    <source>
        <dbReference type="PROSITE" id="PS50011"/>
    </source>
</evidence>
<comment type="catalytic activity">
    <reaction evidence="17">
        <text>L-threonyl-[protein] + ATP = O-phospho-L-threonyl-[protein] + ADP + H(+)</text>
        <dbReference type="Rhea" id="RHEA:46608"/>
        <dbReference type="Rhea" id="RHEA-COMP:11060"/>
        <dbReference type="Rhea" id="RHEA-COMP:11605"/>
        <dbReference type="ChEBI" id="CHEBI:15378"/>
        <dbReference type="ChEBI" id="CHEBI:30013"/>
        <dbReference type="ChEBI" id="CHEBI:30616"/>
        <dbReference type="ChEBI" id="CHEBI:61977"/>
        <dbReference type="ChEBI" id="CHEBI:456216"/>
        <dbReference type="EC" id="2.7.11.1"/>
    </reaction>
</comment>
<evidence type="ECO:0000256" key="21">
    <source>
        <dbReference type="SAM" id="Phobius"/>
    </source>
</evidence>
<dbReference type="GO" id="GO:0004674">
    <property type="term" value="F:protein serine/threonine kinase activity"/>
    <property type="evidence" value="ECO:0007669"/>
    <property type="project" value="UniProtKB-KW"/>
</dbReference>
<dbReference type="FunFam" id="3.30.200.20:FF:000217">
    <property type="entry name" value="probable LRR receptor-like serine/threonine-protein kinase At1g53430"/>
    <property type="match status" value="1"/>
</dbReference>
<keyword evidence="15" id="KW-0675">Receptor</keyword>
<dbReference type="STRING" id="542762.A0A4S4E9W0"/>
<keyword evidence="25" id="KW-1185">Reference proteome</keyword>
<dbReference type="InterPro" id="IPR017441">
    <property type="entry name" value="Protein_kinase_ATP_BS"/>
</dbReference>
<keyword evidence="14 21" id="KW-0472">Membrane</keyword>
<evidence type="ECO:0000256" key="7">
    <source>
        <dbReference type="ARBA" id="ARBA00022692"/>
    </source>
</evidence>
<evidence type="ECO:0000256" key="19">
    <source>
        <dbReference type="PROSITE-ProRule" id="PRU10141"/>
    </source>
</evidence>
<reference evidence="24 25" key="1">
    <citation type="journal article" date="2018" name="Proc. Natl. Acad. Sci. U.S.A.">
        <title>Draft genome sequence of Camellia sinensis var. sinensis provides insights into the evolution of the tea genome and tea quality.</title>
        <authorList>
            <person name="Wei C."/>
            <person name="Yang H."/>
            <person name="Wang S."/>
            <person name="Zhao J."/>
            <person name="Liu C."/>
            <person name="Gao L."/>
            <person name="Xia E."/>
            <person name="Lu Y."/>
            <person name="Tai Y."/>
            <person name="She G."/>
            <person name="Sun J."/>
            <person name="Cao H."/>
            <person name="Tong W."/>
            <person name="Gao Q."/>
            <person name="Li Y."/>
            <person name="Deng W."/>
            <person name="Jiang X."/>
            <person name="Wang W."/>
            <person name="Chen Q."/>
            <person name="Zhang S."/>
            <person name="Li H."/>
            <person name="Wu J."/>
            <person name="Wang P."/>
            <person name="Li P."/>
            <person name="Shi C."/>
            <person name="Zheng F."/>
            <person name="Jian J."/>
            <person name="Huang B."/>
            <person name="Shan D."/>
            <person name="Shi M."/>
            <person name="Fang C."/>
            <person name="Yue Y."/>
            <person name="Li F."/>
            <person name="Li D."/>
            <person name="Wei S."/>
            <person name="Han B."/>
            <person name="Jiang C."/>
            <person name="Yin Y."/>
            <person name="Xia T."/>
            <person name="Zhang Z."/>
            <person name="Bennetzen J.L."/>
            <person name="Zhao S."/>
            <person name="Wan X."/>
        </authorList>
    </citation>
    <scope>NUCLEOTIDE SEQUENCE [LARGE SCALE GENOMIC DNA]</scope>
    <source>
        <strain evidence="25">cv. Shuchazao</strain>
        <tissue evidence="24">Leaf</tissue>
    </source>
</reference>
<keyword evidence="9" id="KW-0677">Repeat</keyword>